<comment type="caution">
    <text evidence="1">The sequence shown here is derived from an EMBL/GenBank/DDBJ whole genome shotgun (WGS) entry which is preliminary data.</text>
</comment>
<evidence type="ECO:0000313" key="1">
    <source>
        <dbReference type="EMBL" id="MBM6663256.1"/>
    </source>
</evidence>
<dbReference type="EMBL" id="JACJJL010000119">
    <property type="protein sequence ID" value="MBM6663256.1"/>
    <property type="molecule type" value="Genomic_DNA"/>
</dbReference>
<feature type="non-terminal residue" evidence="1">
    <location>
        <position position="1"/>
    </location>
</feature>
<organism evidence="1 2">
    <name type="scientific">Marseilla massiliensis</name>
    <dbReference type="NCBI Taxonomy" id="1841864"/>
    <lineage>
        <taxon>Bacteria</taxon>
        <taxon>Pseudomonadati</taxon>
        <taxon>Bacteroidota</taxon>
        <taxon>Bacteroidia</taxon>
        <taxon>Bacteroidales</taxon>
        <taxon>Prevotellaceae</taxon>
        <taxon>Marseilla</taxon>
    </lineage>
</organism>
<protein>
    <submittedName>
        <fullName evidence="1">Tn3 family transposase</fullName>
    </submittedName>
</protein>
<name>A0A938WNF4_9BACT</name>
<keyword evidence="2" id="KW-1185">Reference proteome</keyword>
<gene>
    <name evidence="1" type="ORF">H6B30_16235</name>
</gene>
<dbReference type="Proteomes" id="UP000764045">
    <property type="component" value="Unassembled WGS sequence"/>
</dbReference>
<feature type="non-terminal residue" evidence="1">
    <location>
        <position position="94"/>
    </location>
</feature>
<accession>A0A938WNF4</accession>
<evidence type="ECO:0000313" key="2">
    <source>
        <dbReference type="Proteomes" id="UP000764045"/>
    </source>
</evidence>
<reference evidence="1 2" key="1">
    <citation type="journal article" date="2021" name="Sci. Rep.">
        <title>The distribution of antibiotic resistance genes in chicken gut microbiota commensals.</title>
        <authorList>
            <person name="Juricova H."/>
            <person name="Matiasovicova J."/>
            <person name="Kubasova T."/>
            <person name="Cejkova D."/>
            <person name="Rychlik I."/>
        </authorList>
    </citation>
    <scope>NUCLEOTIDE SEQUENCE [LARGE SCALE GENOMIC DNA]</scope>
    <source>
        <strain evidence="1 2">An819</strain>
    </source>
</reference>
<proteinExistence type="predicted"/>
<dbReference type="AlphaFoldDB" id="A0A938WNF4"/>
<sequence length="94" mass="10743">ALYLKGSRKLPVEVVAPSLGMIWQVSISSPDRERAFQALEVATLFALRRAVRNGSVWIEHSLSFRGRARLFFTDERWQAESKKHYARLSLPSKA</sequence>
<dbReference type="RefSeq" id="WP_205112259.1">
    <property type="nucleotide sequence ID" value="NZ_JACJJL010000119.1"/>
</dbReference>